<dbReference type="AlphaFoldDB" id="A0AAD8KL68"/>
<evidence type="ECO:0000313" key="3">
    <source>
        <dbReference type="Proteomes" id="UP001229421"/>
    </source>
</evidence>
<feature type="compositionally biased region" description="Polar residues" evidence="1">
    <location>
        <begin position="764"/>
        <end position="774"/>
    </location>
</feature>
<evidence type="ECO:0000256" key="1">
    <source>
        <dbReference type="SAM" id="MobiDB-lite"/>
    </source>
</evidence>
<sequence length="774" mass="86663">MLQHETVFKNQVYELHRLYRRQRDIMEEVKRKDFNKYPISIDTSSSSSLLPSKKTYEDINRWQNPSFPLGNTTSRPSIFGAEISSSPLSSKQNGSKDCEVVECRPSKVRKKLFDLQLPGHEYIDPEEGEHVVDNQIPEISSYPAKENGFVTKNGAKTFLDDGEKKNGYSNTASSQHSKRSNGLADLNEPVYSQDVDFLAPFDKPLPFEGKTNGRDSFPSCLRETGNSGVNMSYKSQFFEPSKLRTPSDTMQHFIQTPLVFKASSAYPFASTSNTGSSMSSSWVKSADNLTHKFEKHTSVVSSQKNHEAFRDKWHRNGNGFYNGSSSRLHSVGFGYQNCNKLNDGSQKIVKGSNFIDLTGTTKDMDLNTVQNLSNEDNNSRKHDQTSLPWLRTKPVICKNDDRSGDLAKDKDNSSGTNKKLLGVPIFGSFCVVKQDDSSAVSASASIKDRGIDINVTWDDDMEKQTDVKTDAEIKIFKNHFDLNSCVTDDEDDLVVTECVKSLKKPTMEIDLEAPADSEIVEEEEDEHKENKLEPSFLESTKLEKIAAEAIIAISSKQNHVDPVSKPTNDNGNDNDNSNLLLWFVEVINSLVSFKCEMDEYEALTLQLEETKEKDYMPMPLVPDFQEPDEVGPTSTSSRPRRGQARRGRPRRDFQRDVLPGMTSLSRHEITEDLQVFGGLMKATGHSWNLGSMRRNGKRIGARGRRKVKAVETTPTVTTPPPPHPPSLPVSSKQVNNVEVVMGLGERSLTGWGKTTRRPRRQRCASGNSVAVQST</sequence>
<evidence type="ECO:0000313" key="2">
    <source>
        <dbReference type="EMBL" id="KAK1423146.1"/>
    </source>
</evidence>
<dbReference type="PANTHER" id="PTHR33167:SF67">
    <property type="match status" value="1"/>
</dbReference>
<protein>
    <submittedName>
        <fullName evidence="2">Uncharacterized protein</fullName>
    </submittedName>
</protein>
<gene>
    <name evidence="2" type="ORF">QVD17_18441</name>
</gene>
<feature type="region of interest" description="Disordered" evidence="1">
    <location>
        <begin position="748"/>
        <end position="774"/>
    </location>
</feature>
<comment type="caution">
    <text evidence="2">The sequence shown here is derived from an EMBL/GenBank/DDBJ whole genome shotgun (WGS) entry which is preliminary data.</text>
</comment>
<reference evidence="2" key="1">
    <citation type="journal article" date="2023" name="bioRxiv">
        <title>Improved chromosome-level genome assembly for marigold (Tagetes erecta).</title>
        <authorList>
            <person name="Jiang F."/>
            <person name="Yuan L."/>
            <person name="Wang S."/>
            <person name="Wang H."/>
            <person name="Xu D."/>
            <person name="Wang A."/>
            <person name="Fan W."/>
        </authorList>
    </citation>
    <scope>NUCLEOTIDE SEQUENCE</scope>
    <source>
        <strain evidence="2">WSJ</strain>
        <tissue evidence="2">Leaf</tissue>
    </source>
</reference>
<dbReference type="Proteomes" id="UP001229421">
    <property type="component" value="Unassembled WGS sequence"/>
</dbReference>
<feature type="region of interest" description="Disordered" evidence="1">
    <location>
        <begin position="617"/>
        <end position="664"/>
    </location>
</feature>
<dbReference type="PANTHER" id="PTHR33167">
    <property type="entry name" value="TRANSCRIPTION FACTOR, PUTATIVE (DUF863)-RELATED"/>
    <property type="match status" value="1"/>
</dbReference>
<dbReference type="EMBL" id="JAUHHV010000005">
    <property type="protein sequence ID" value="KAK1423146.1"/>
    <property type="molecule type" value="Genomic_DNA"/>
</dbReference>
<accession>A0AAD8KL68</accession>
<organism evidence="2 3">
    <name type="scientific">Tagetes erecta</name>
    <name type="common">African marigold</name>
    <dbReference type="NCBI Taxonomy" id="13708"/>
    <lineage>
        <taxon>Eukaryota</taxon>
        <taxon>Viridiplantae</taxon>
        <taxon>Streptophyta</taxon>
        <taxon>Embryophyta</taxon>
        <taxon>Tracheophyta</taxon>
        <taxon>Spermatophyta</taxon>
        <taxon>Magnoliopsida</taxon>
        <taxon>eudicotyledons</taxon>
        <taxon>Gunneridae</taxon>
        <taxon>Pentapetalae</taxon>
        <taxon>asterids</taxon>
        <taxon>campanulids</taxon>
        <taxon>Asterales</taxon>
        <taxon>Asteraceae</taxon>
        <taxon>Asteroideae</taxon>
        <taxon>Heliantheae alliance</taxon>
        <taxon>Tageteae</taxon>
        <taxon>Tagetes</taxon>
    </lineage>
</organism>
<feature type="region of interest" description="Disordered" evidence="1">
    <location>
        <begin position="699"/>
        <end position="733"/>
    </location>
</feature>
<feature type="region of interest" description="Disordered" evidence="1">
    <location>
        <begin position="156"/>
        <end position="184"/>
    </location>
</feature>
<keyword evidence="3" id="KW-1185">Reference proteome</keyword>
<dbReference type="Pfam" id="PF05904">
    <property type="entry name" value="DUF863"/>
    <property type="match status" value="2"/>
</dbReference>
<feature type="compositionally biased region" description="Basic residues" evidence="1">
    <location>
        <begin position="638"/>
        <end position="649"/>
    </location>
</feature>
<proteinExistence type="predicted"/>
<feature type="compositionally biased region" description="Pro residues" evidence="1">
    <location>
        <begin position="717"/>
        <end position="727"/>
    </location>
</feature>
<name>A0AAD8KL68_TARER</name>
<dbReference type="InterPro" id="IPR008581">
    <property type="entry name" value="DUF863_pln"/>
</dbReference>